<keyword evidence="2" id="KW-1003">Cell membrane</keyword>
<dbReference type="InterPro" id="IPR003593">
    <property type="entry name" value="AAA+_ATPase"/>
</dbReference>
<dbReference type="Pfam" id="PF08402">
    <property type="entry name" value="TOBE_2"/>
    <property type="match status" value="1"/>
</dbReference>
<evidence type="ECO:0000259" key="9">
    <source>
        <dbReference type="PROSITE" id="PS50893"/>
    </source>
</evidence>
<reference evidence="10 11" key="1">
    <citation type="submission" date="2022-06" db="EMBL/GenBank/DDBJ databases">
        <title>Paraconexibacter antarcticus.</title>
        <authorList>
            <person name="Kim C.S."/>
        </authorList>
    </citation>
    <scope>NUCLEOTIDE SEQUENCE [LARGE SCALE GENOMIC DNA]</scope>
    <source>
        <strain evidence="10 11">02-257</strain>
    </source>
</reference>
<dbReference type="GO" id="GO:0005524">
    <property type="term" value="F:ATP binding"/>
    <property type="evidence" value="ECO:0007669"/>
    <property type="project" value="UniProtKB-KW"/>
</dbReference>
<dbReference type="InterPro" id="IPR003439">
    <property type="entry name" value="ABC_transporter-like_ATP-bd"/>
</dbReference>
<dbReference type="InterPro" id="IPR027417">
    <property type="entry name" value="P-loop_NTPase"/>
</dbReference>
<keyword evidence="7" id="KW-0406">Ion transport</keyword>
<dbReference type="Pfam" id="PF00005">
    <property type="entry name" value="ABC_tran"/>
    <property type="match status" value="1"/>
</dbReference>
<keyword evidence="3" id="KW-0410">Iron transport</keyword>
<feature type="domain" description="ABC transporter" evidence="9">
    <location>
        <begin position="6"/>
        <end position="237"/>
    </location>
</feature>
<dbReference type="Proteomes" id="UP001056035">
    <property type="component" value="Chromosome"/>
</dbReference>
<name>A0ABY5DQN1_9ACTN</name>
<dbReference type="PANTHER" id="PTHR42781">
    <property type="entry name" value="SPERMIDINE/PUTRESCINE IMPORT ATP-BINDING PROTEIN POTA"/>
    <property type="match status" value="1"/>
</dbReference>
<dbReference type="RefSeq" id="WP_254571044.1">
    <property type="nucleotide sequence ID" value="NZ_CP098502.1"/>
</dbReference>
<keyword evidence="1" id="KW-0813">Transport</keyword>
<evidence type="ECO:0000313" key="11">
    <source>
        <dbReference type="Proteomes" id="UP001056035"/>
    </source>
</evidence>
<keyword evidence="6" id="KW-0408">Iron</keyword>
<dbReference type="PANTHER" id="PTHR42781:SF4">
    <property type="entry name" value="SPERMIDINE_PUTRESCINE IMPORT ATP-BINDING PROTEIN POTA"/>
    <property type="match status" value="1"/>
</dbReference>
<dbReference type="SMART" id="SM00382">
    <property type="entry name" value="AAA"/>
    <property type="match status" value="1"/>
</dbReference>
<gene>
    <name evidence="10" type="ORF">NBH00_23740</name>
</gene>
<dbReference type="InterPro" id="IPR050093">
    <property type="entry name" value="ABC_SmlMolc_Importer"/>
</dbReference>
<evidence type="ECO:0000313" key="10">
    <source>
        <dbReference type="EMBL" id="UTI64338.1"/>
    </source>
</evidence>
<organism evidence="10 11">
    <name type="scientific">Paraconexibacter antarcticus</name>
    <dbReference type="NCBI Taxonomy" id="2949664"/>
    <lineage>
        <taxon>Bacteria</taxon>
        <taxon>Bacillati</taxon>
        <taxon>Actinomycetota</taxon>
        <taxon>Thermoleophilia</taxon>
        <taxon>Solirubrobacterales</taxon>
        <taxon>Paraconexibacteraceae</taxon>
        <taxon>Paraconexibacter</taxon>
    </lineage>
</organism>
<evidence type="ECO:0000256" key="3">
    <source>
        <dbReference type="ARBA" id="ARBA00022496"/>
    </source>
</evidence>
<proteinExistence type="predicted"/>
<keyword evidence="11" id="KW-1185">Reference proteome</keyword>
<dbReference type="PROSITE" id="PS00211">
    <property type="entry name" value="ABC_TRANSPORTER_1"/>
    <property type="match status" value="1"/>
</dbReference>
<keyword evidence="5 10" id="KW-0067">ATP-binding</keyword>
<evidence type="ECO:0000256" key="2">
    <source>
        <dbReference type="ARBA" id="ARBA00022475"/>
    </source>
</evidence>
<dbReference type="InterPro" id="IPR015853">
    <property type="entry name" value="ABC_transpr_FbpC"/>
</dbReference>
<sequence>MSDHGLRCTEIAVSPGGGPPILRGLSLDVPAGTRTVLVGPSGAGKTTLLRAIAGLEPLDGGRVQLGGRRIDGLAPHRRKIAVVFQEPRLLAHLDVLDNIALPLRAAGMRKQERRRVAAAHLEEVGLAALARRRVQGLSGGEQQRIALARALTAAPQLLLLDEPLGALDPNRRGALRRLICTIQRDRGLTTVVVTHDRNEAAELGDHIALMLEGRIVQHDEPRGLFERPVSAAVARFFGTTNLLPDGDATLAIRPEHVVLADEGELRGRVIETTYAGDHVRVIVDCDGRSITAHVAPHETPRVGDEVGIVLPGERLWRVPPRVVDHEQR</sequence>
<protein>
    <submittedName>
        <fullName evidence="10">ABC transporter ATP-binding protein</fullName>
    </submittedName>
</protein>
<dbReference type="EMBL" id="CP098502">
    <property type="protein sequence ID" value="UTI64338.1"/>
    <property type="molecule type" value="Genomic_DNA"/>
</dbReference>
<dbReference type="InterPro" id="IPR008995">
    <property type="entry name" value="Mo/tungstate-bd_C_term_dom"/>
</dbReference>
<dbReference type="InterPro" id="IPR013611">
    <property type="entry name" value="Transp-assoc_OB_typ2"/>
</dbReference>
<evidence type="ECO:0000256" key="7">
    <source>
        <dbReference type="ARBA" id="ARBA00023065"/>
    </source>
</evidence>
<evidence type="ECO:0000256" key="8">
    <source>
        <dbReference type="ARBA" id="ARBA00023136"/>
    </source>
</evidence>
<evidence type="ECO:0000256" key="1">
    <source>
        <dbReference type="ARBA" id="ARBA00022448"/>
    </source>
</evidence>
<keyword evidence="4" id="KW-0547">Nucleotide-binding</keyword>
<evidence type="ECO:0000256" key="4">
    <source>
        <dbReference type="ARBA" id="ARBA00022741"/>
    </source>
</evidence>
<evidence type="ECO:0000256" key="5">
    <source>
        <dbReference type="ARBA" id="ARBA00022840"/>
    </source>
</evidence>
<keyword evidence="8" id="KW-0472">Membrane</keyword>
<dbReference type="CDD" id="cd03259">
    <property type="entry name" value="ABC_Carb_Solutes_like"/>
    <property type="match status" value="1"/>
</dbReference>
<dbReference type="InterPro" id="IPR017871">
    <property type="entry name" value="ABC_transporter-like_CS"/>
</dbReference>
<evidence type="ECO:0000256" key="6">
    <source>
        <dbReference type="ARBA" id="ARBA00023004"/>
    </source>
</evidence>
<dbReference type="Gene3D" id="3.40.50.300">
    <property type="entry name" value="P-loop containing nucleotide triphosphate hydrolases"/>
    <property type="match status" value="1"/>
</dbReference>
<dbReference type="PROSITE" id="PS50893">
    <property type="entry name" value="ABC_TRANSPORTER_2"/>
    <property type="match status" value="1"/>
</dbReference>
<dbReference type="SUPFAM" id="SSF52540">
    <property type="entry name" value="P-loop containing nucleoside triphosphate hydrolases"/>
    <property type="match status" value="1"/>
</dbReference>
<accession>A0ABY5DQN1</accession>
<dbReference type="SUPFAM" id="SSF50331">
    <property type="entry name" value="MOP-like"/>
    <property type="match status" value="1"/>
</dbReference>